<proteinExistence type="predicted"/>
<dbReference type="EMBL" id="BK032620">
    <property type="protein sequence ID" value="DAF51696.1"/>
    <property type="molecule type" value="Genomic_DNA"/>
</dbReference>
<reference evidence="1" key="1">
    <citation type="journal article" date="2021" name="Proc. Natl. Acad. Sci. U.S.A.">
        <title>A Catalog of Tens of Thousands of Viruses from Human Metagenomes Reveals Hidden Associations with Chronic Diseases.</title>
        <authorList>
            <person name="Tisza M.J."/>
            <person name="Buck C.B."/>
        </authorList>
    </citation>
    <scope>NUCLEOTIDE SEQUENCE</scope>
    <source>
        <strain evidence="1">CtgEf1</strain>
    </source>
</reference>
<name>A0A8S5SLA2_9CAUD</name>
<accession>A0A8S5SLA2</accession>
<protein>
    <submittedName>
        <fullName evidence="1">Uncharacterized protein</fullName>
    </submittedName>
</protein>
<sequence length="130" mass="14972">MKQPISKDEIVALIGRPLSSYEEQNFTILSELTSERLNKLLNGGFDSVTDWTSGLKILYARLFNVSELERNHDVGISRKAVDGYSVDFKENTNYYAQFCEENADLIAKYRISNGGIRYGKTIYEDIRHFF</sequence>
<evidence type="ECO:0000313" key="1">
    <source>
        <dbReference type="EMBL" id="DAF51696.1"/>
    </source>
</evidence>
<organism evidence="1">
    <name type="scientific">Myoviridae sp. ctgEf1</name>
    <dbReference type="NCBI Taxonomy" id="2827699"/>
    <lineage>
        <taxon>Viruses</taxon>
        <taxon>Duplodnaviria</taxon>
        <taxon>Heunggongvirae</taxon>
        <taxon>Uroviricota</taxon>
        <taxon>Caudoviricetes</taxon>
    </lineage>
</organism>